<protein>
    <submittedName>
        <fullName evidence="2">ACT domain protein</fullName>
    </submittedName>
</protein>
<dbReference type="InterPro" id="IPR045865">
    <property type="entry name" value="ACT-like_dom_sf"/>
</dbReference>
<dbReference type="HOGENOM" id="CLU_136790_2_1_9"/>
<dbReference type="Pfam" id="PF19571">
    <property type="entry name" value="ACT_8"/>
    <property type="match status" value="1"/>
</dbReference>
<dbReference type="STRING" id="537013.CLOSTMETH_00050"/>
<dbReference type="InterPro" id="IPR002912">
    <property type="entry name" value="ACT_dom"/>
</dbReference>
<comment type="caution">
    <text evidence="2">The sequence shown here is derived from an EMBL/GenBank/DDBJ whole genome shotgun (WGS) entry which is preliminary data.</text>
</comment>
<evidence type="ECO:0000313" key="3">
    <source>
        <dbReference type="Proteomes" id="UP000003340"/>
    </source>
</evidence>
<dbReference type="PANTHER" id="PTHR40099:SF1">
    <property type="entry name" value="ACETOLACTATE SYNTHASE, SMALL SUBUNIT"/>
    <property type="match status" value="1"/>
</dbReference>
<keyword evidence="3" id="KW-1185">Reference proteome</keyword>
<dbReference type="AlphaFoldDB" id="C0E878"/>
<evidence type="ECO:0000313" key="2">
    <source>
        <dbReference type="EMBL" id="EEG32312.1"/>
    </source>
</evidence>
<sequence length="143" mass="15585">MFIKQLSVFLENKRGRLVEITELIAQAGIDLRAVSLADTSDFGILRVIVDKPDEAEKVLRAAGHTVALTDVIAVGLKDDPGQFSKAIKVLAENNIQVEYMYAFTGNHQGTAYVIMKLDDLDAGIKALNQSGATILTTDDVYNM</sequence>
<dbReference type="EMBL" id="ACEC01000002">
    <property type="protein sequence ID" value="EEG32312.1"/>
    <property type="molecule type" value="Genomic_DNA"/>
</dbReference>
<evidence type="ECO:0000259" key="1">
    <source>
        <dbReference type="PROSITE" id="PS51671"/>
    </source>
</evidence>
<dbReference type="CDD" id="cd04882">
    <property type="entry name" value="ACT_Bt0572_2"/>
    <property type="match status" value="1"/>
</dbReference>
<dbReference type="PANTHER" id="PTHR40099">
    <property type="entry name" value="ACETOLACTATE SYNTHASE, SMALL SUBUNIT"/>
    <property type="match status" value="1"/>
</dbReference>
<name>C0E878_9FIRM</name>
<accession>C0E878</accession>
<dbReference type="CDD" id="cd04908">
    <property type="entry name" value="ACT_Bt0572_1"/>
    <property type="match status" value="1"/>
</dbReference>
<dbReference type="Proteomes" id="UP000003340">
    <property type="component" value="Unassembled WGS sequence"/>
</dbReference>
<dbReference type="Gene3D" id="3.30.2130.10">
    <property type="entry name" value="VC0802-like"/>
    <property type="match status" value="1"/>
</dbReference>
<reference evidence="2 3" key="2">
    <citation type="submission" date="2009-02" db="EMBL/GenBank/DDBJ databases">
        <title>Draft genome sequence of Clostridium methylpentosum (DSM 5476).</title>
        <authorList>
            <person name="Sudarsanam P."/>
            <person name="Ley R."/>
            <person name="Guruge J."/>
            <person name="Turnbaugh P.J."/>
            <person name="Mahowald M."/>
            <person name="Liep D."/>
            <person name="Gordon J."/>
        </authorList>
    </citation>
    <scope>NUCLEOTIDE SEQUENCE [LARGE SCALE GENOMIC DNA]</scope>
    <source>
        <strain evidence="2 3">DSM 5476</strain>
    </source>
</reference>
<proteinExistence type="predicted"/>
<organism evidence="2 3">
    <name type="scientific">[Clostridium] methylpentosum DSM 5476</name>
    <dbReference type="NCBI Taxonomy" id="537013"/>
    <lineage>
        <taxon>Bacteria</taxon>
        <taxon>Bacillati</taxon>
        <taxon>Bacillota</taxon>
        <taxon>Clostridia</taxon>
        <taxon>Eubacteriales</taxon>
        <taxon>Oscillospiraceae</taxon>
        <taxon>Oscillospiraceae incertae sedis</taxon>
    </lineage>
</organism>
<gene>
    <name evidence="2" type="ORF">CLOSTMETH_00050</name>
</gene>
<reference evidence="2 3" key="1">
    <citation type="submission" date="2009-01" db="EMBL/GenBank/DDBJ databases">
        <authorList>
            <person name="Fulton L."/>
            <person name="Clifton S."/>
            <person name="Fulton B."/>
            <person name="Xu J."/>
            <person name="Minx P."/>
            <person name="Pepin K.H."/>
            <person name="Johnson M."/>
            <person name="Bhonagiri V."/>
            <person name="Nash W.E."/>
            <person name="Mardis E.R."/>
            <person name="Wilson R.K."/>
        </authorList>
    </citation>
    <scope>NUCLEOTIDE SEQUENCE [LARGE SCALE GENOMIC DNA]</scope>
    <source>
        <strain evidence="2 3">DSM 5476</strain>
    </source>
</reference>
<dbReference type="PROSITE" id="PS51671">
    <property type="entry name" value="ACT"/>
    <property type="match status" value="1"/>
</dbReference>
<feature type="domain" description="ACT" evidence="1">
    <location>
        <begin position="71"/>
        <end position="142"/>
    </location>
</feature>
<dbReference type="SUPFAM" id="SSF55021">
    <property type="entry name" value="ACT-like"/>
    <property type="match status" value="2"/>
</dbReference>
<dbReference type="eggNOG" id="COG4747">
    <property type="taxonomic scope" value="Bacteria"/>
</dbReference>
<dbReference type="InterPro" id="IPR045739">
    <property type="entry name" value="ACT_dom_pair"/>
</dbReference>